<keyword evidence="3 7" id="KW-0812">Transmembrane</keyword>
<evidence type="ECO:0000313" key="9">
    <source>
        <dbReference type="EMBL" id="KAB0676867.1"/>
    </source>
</evidence>
<keyword evidence="6" id="KW-0653">Protein transport</keyword>
<keyword evidence="6" id="KW-0813">Transport</keyword>
<feature type="transmembrane region" description="Helical" evidence="7">
    <location>
        <begin position="316"/>
        <end position="338"/>
    </location>
</feature>
<keyword evidence="10" id="KW-1185">Reference proteome</keyword>
<feature type="transmembrane region" description="Helical" evidence="7">
    <location>
        <begin position="152"/>
        <end position="172"/>
    </location>
</feature>
<evidence type="ECO:0000259" key="8">
    <source>
        <dbReference type="Pfam" id="PF01618"/>
    </source>
</evidence>
<comment type="similarity">
    <text evidence="6">Belongs to the exbB/tolQ family.</text>
</comment>
<dbReference type="AlphaFoldDB" id="A0A7V7PL41"/>
<dbReference type="RefSeq" id="WP_150972894.1">
    <property type="nucleotide sequence ID" value="NZ_VZDO01000020.1"/>
</dbReference>
<feature type="transmembrane region" description="Helical" evidence="7">
    <location>
        <begin position="74"/>
        <end position="92"/>
    </location>
</feature>
<feature type="transmembrane region" description="Helical" evidence="7">
    <location>
        <begin position="192"/>
        <end position="216"/>
    </location>
</feature>
<feature type="transmembrane region" description="Helical" evidence="7">
    <location>
        <begin position="26"/>
        <end position="43"/>
    </location>
</feature>
<protein>
    <recommendedName>
        <fullName evidence="8">MotA/TolQ/ExbB proton channel domain-containing protein</fullName>
    </recommendedName>
</protein>
<keyword evidence="4 7" id="KW-1133">Transmembrane helix</keyword>
<name>A0A7V7PL41_9HYPH</name>
<dbReference type="Pfam" id="PF01618">
    <property type="entry name" value="MotA_ExbB"/>
    <property type="match status" value="1"/>
</dbReference>
<evidence type="ECO:0000256" key="2">
    <source>
        <dbReference type="ARBA" id="ARBA00022475"/>
    </source>
</evidence>
<dbReference type="EMBL" id="VZDO01000020">
    <property type="protein sequence ID" value="KAB0676867.1"/>
    <property type="molecule type" value="Genomic_DNA"/>
</dbReference>
<accession>A0A7V7PL41</accession>
<feature type="transmembrane region" description="Helical" evidence="7">
    <location>
        <begin position="50"/>
        <end position="68"/>
    </location>
</feature>
<organism evidence="9 10">
    <name type="scientific">Plantimonas leprariae</name>
    <dbReference type="NCBI Taxonomy" id="2615207"/>
    <lineage>
        <taxon>Bacteria</taxon>
        <taxon>Pseudomonadati</taxon>
        <taxon>Pseudomonadota</taxon>
        <taxon>Alphaproteobacteria</taxon>
        <taxon>Hyphomicrobiales</taxon>
        <taxon>Aurantimonadaceae</taxon>
        <taxon>Plantimonas</taxon>
    </lineage>
</organism>
<dbReference type="GO" id="GO:0005886">
    <property type="term" value="C:plasma membrane"/>
    <property type="evidence" value="ECO:0007669"/>
    <property type="project" value="UniProtKB-SubCell"/>
</dbReference>
<gene>
    <name evidence="9" type="ORF">F6X38_20060</name>
</gene>
<feature type="domain" description="MotA/TolQ/ExbB proton channel" evidence="8">
    <location>
        <begin position="263"/>
        <end position="345"/>
    </location>
</feature>
<evidence type="ECO:0000256" key="6">
    <source>
        <dbReference type="RuleBase" id="RU004057"/>
    </source>
</evidence>
<comment type="caution">
    <text evidence="9">The sequence shown here is derived from an EMBL/GenBank/DDBJ whole genome shotgun (WGS) entry which is preliminary data.</text>
</comment>
<dbReference type="InterPro" id="IPR002898">
    <property type="entry name" value="MotA_ExbB_proton_chnl"/>
</dbReference>
<evidence type="ECO:0000256" key="1">
    <source>
        <dbReference type="ARBA" id="ARBA00004651"/>
    </source>
</evidence>
<proteinExistence type="inferred from homology"/>
<keyword evidence="2" id="KW-1003">Cell membrane</keyword>
<sequence length="363" mass="36563">MTALPGARSLLSPAAAEGGSTVLLRARLFAGCLAGALVLHALASRTGAPFAYLAAACLALGLLVLGLLAGRESILGPGALLAGFAALAWPLFPALEAAGTPADAIGGRAVWPEVLVLLFASRLLAERAEVRLEVAFDGRGGGGTAAPGAQSLGAALFLGAGLALLFYRFFPLDTAASGPAGVLLRALAGPTAVHLAIVLLFFVLLAALLDGAAMLIREARWLGQARREGRTAWSSLPAQSRVRAWLAAPDRPAGEPTPLDEVHAASRRFLRVLLSFLPLLGFLGTVIGLSIAVGALGSRGASPGVDLGGSLAGLAIQFETTLLGLLGGLVGAFALALLDKREAELEAACRRLAASAGAAGDAA</sequence>
<evidence type="ECO:0000256" key="3">
    <source>
        <dbReference type="ARBA" id="ARBA00022692"/>
    </source>
</evidence>
<keyword evidence="5 7" id="KW-0472">Membrane</keyword>
<dbReference type="GO" id="GO:0015031">
    <property type="term" value="P:protein transport"/>
    <property type="evidence" value="ECO:0007669"/>
    <property type="project" value="UniProtKB-KW"/>
</dbReference>
<comment type="subcellular location">
    <subcellularLocation>
        <location evidence="1">Cell membrane</location>
        <topology evidence="1">Multi-pass membrane protein</topology>
    </subcellularLocation>
    <subcellularLocation>
        <location evidence="6">Membrane</location>
        <topology evidence="6">Multi-pass membrane protein</topology>
    </subcellularLocation>
</comment>
<evidence type="ECO:0000256" key="5">
    <source>
        <dbReference type="ARBA" id="ARBA00023136"/>
    </source>
</evidence>
<feature type="transmembrane region" description="Helical" evidence="7">
    <location>
        <begin position="272"/>
        <end position="296"/>
    </location>
</feature>
<reference evidence="9 10" key="1">
    <citation type="submission" date="2019-09" db="EMBL/GenBank/DDBJ databases">
        <title>YIM 132180 draft genome.</title>
        <authorList>
            <person name="Zhang K."/>
        </authorList>
    </citation>
    <scope>NUCLEOTIDE SEQUENCE [LARGE SCALE GENOMIC DNA]</scope>
    <source>
        <strain evidence="9 10">YIM 132180</strain>
    </source>
</reference>
<evidence type="ECO:0000256" key="7">
    <source>
        <dbReference type="SAM" id="Phobius"/>
    </source>
</evidence>
<evidence type="ECO:0000256" key="4">
    <source>
        <dbReference type="ARBA" id="ARBA00022989"/>
    </source>
</evidence>
<evidence type="ECO:0000313" key="10">
    <source>
        <dbReference type="Proteomes" id="UP000432089"/>
    </source>
</evidence>
<dbReference type="Proteomes" id="UP000432089">
    <property type="component" value="Unassembled WGS sequence"/>
</dbReference>